<dbReference type="InterPro" id="IPR013216">
    <property type="entry name" value="Methyltransf_11"/>
</dbReference>
<dbReference type="Gene3D" id="3.40.50.150">
    <property type="entry name" value="Vaccinia Virus protein VP39"/>
    <property type="match status" value="1"/>
</dbReference>
<feature type="signal peptide" evidence="2">
    <location>
        <begin position="1"/>
        <end position="29"/>
    </location>
</feature>
<dbReference type="CDD" id="cd02440">
    <property type="entry name" value="AdoMet_MTases"/>
    <property type="match status" value="1"/>
</dbReference>
<reference evidence="4" key="1">
    <citation type="submission" date="2020-10" db="EMBL/GenBank/DDBJ databases">
        <title>Unveiling of a novel bifunctional photoreceptor, Dualchrome1, isolated from a cosmopolitan green alga.</title>
        <authorList>
            <person name="Suzuki S."/>
            <person name="Kawachi M."/>
        </authorList>
    </citation>
    <scope>NUCLEOTIDE SEQUENCE</scope>
    <source>
        <strain evidence="4">NIES 2893</strain>
    </source>
</reference>
<feature type="compositionally biased region" description="Low complexity" evidence="1">
    <location>
        <begin position="87"/>
        <end position="97"/>
    </location>
</feature>
<evidence type="ECO:0000313" key="4">
    <source>
        <dbReference type="EMBL" id="GHP03447.1"/>
    </source>
</evidence>
<keyword evidence="2" id="KW-0732">Signal</keyword>
<evidence type="ECO:0000259" key="3">
    <source>
        <dbReference type="Pfam" id="PF08241"/>
    </source>
</evidence>
<evidence type="ECO:0000256" key="2">
    <source>
        <dbReference type="SAM" id="SignalP"/>
    </source>
</evidence>
<feature type="compositionally biased region" description="Low complexity" evidence="1">
    <location>
        <begin position="117"/>
        <end position="129"/>
    </location>
</feature>
<keyword evidence="5" id="KW-1185">Reference proteome</keyword>
<feature type="region of interest" description="Disordered" evidence="1">
    <location>
        <begin position="179"/>
        <end position="199"/>
    </location>
</feature>
<feature type="compositionally biased region" description="Pro residues" evidence="1">
    <location>
        <begin position="64"/>
        <end position="80"/>
    </location>
</feature>
<dbReference type="InterPro" id="IPR029063">
    <property type="entry name" value="SAM-dependent_MTases_sf"/>
</dbReference>
<sequence>MPMSRQLTALLLLLAVVLLVKFFVTYSHADDARMAVAAAYAGELSERDVSPLHATDTLSHTLPPDLPPPPPRSPPPPSPSPTYMAGTLSLNSASLSTSDDKVTDVPKAMPPAHTRGRAVAPSLAAPVAARAHHTPRRASRHSTVSSATPHASWEPAAAASRRGGERRYCPNCLAWQDGGGHGGGGGGGTGTGRGGSNGKKPDASYYTKYLHNVIGAKTPYPILKGFLDGVLARYQDKQRWLDAGAGNCGTMQAVAKAGFDVVGVELSDIKTTPCAPLAAQGRVTQGPLHEIPHEGRTFDLVFTSEVLEHVPPNLAEASVRELVRVARGPVFATISLRPSALDRPGKPPKVHLTVRPREWWEALFVKAGCTRDEEAFKQFQQHDAKGAEISPRFFPFLCHLND</sequence>
<organism evidence="4 5">
    <name type="scientific">Pycnococcus provasolii</name>
    <dbReference type="NCBI Taxonomy" id="41880"/>
    <lineage>
        <taxon>Eukaryota</taxon>
        <taxon>Viridiplantae</taxon>
        <taxon>Chlorophyta</taxon>
        <taxon>Pseudoscourfieldiophyceae</taxon>
        <taxon>Pseudoscourfieldiales</taxon>
        <taxon>Pycnococcaceae</taxon>
        <taxon>Pycnococcus</taxon>
    </lineage>
</organism>
<dbReference type="Pfam" id="PF08241">
    <property type="entry name" value="Methyltransf_11"/>
    <property type="match status" value="1"/>
</dbReference>
<feature type="compositionally biased region" description="Gly residues" evidence="1">
    <location>
        <begin position="179"/>
        <end position="197"/>
    </location>
</feature>
<gene>
    <name evidence="4" type="ORF">PPROV_000220200</name>
</gene>
<dbReference type="AlphaFoldDB" id="A0A830HEB4"/>
<dbReference type="GO" id="GO:0008757">
    <property type="term" value="F:S-adenosylmethionine-dependent methyltransferase activity"/>
    <property type="evidence" value="ECO:0007669"/>
    <property type="project" value="InterPro"/>
</dbReference>
<dbReference type="EMBL" id="BNJQ01000005">
    <property type="protein sequence ID" value="GHP03447.1"/>
    <property type="molecule type" value="Genomic_DNA"/>
</dbReference>
<protein>
    <recommendedName>
        <fullName evidence="3">Methyltransferase type 11 domain-containing protein</fullName>
    </recommendedName>
</protein>
<dbReference type="SUPFAM" id="SSF53335">
    <property type="entry name" value="S-adenosyl-L-methionine-dependent methyltransferases"/>
    <property type="match status" value="1"/>
</dbReference>
<feature type="domain" description="Methyltransferase type 11" evidence="3">
    <location>
        <begin position="241"/>
        <end position="327"/>
    </location>
</feature>
<dbReference type="Proteomes" id="UP000660262">
    <property type="component" value="Unassembled WGS sequence"/>
</dbReference>
<accession>A0A830HEB4</accession>
<feature type="chain" id="PRO_5032276461" description="Methyltransferase type 11 domain-containing protein" evidence="2">
    <location>
        <begin position="30"/>
        <end position="402"/>
    </location>
</feature>
<dbReference type="OrthoDB" id="510255at2759"/>
<comment type="caution">
    <text evidence="4">The sequence shown here is derived from an EMBL/GenBank/DDBJ whole genome shotgun (WGS) entry which is preliminary data.</text>
</comment>
<evidence type="ECO:0000256" key="1">
    <source>
        <dbReference type="SAM" id="MobiDB-lite"/>
    </source>
</evidence>
<feature type="compositionally biased region" description="Basic residues" evidence="1">
    <location>
        <begin position="130"/>
        <end position="140"/>
    </location>
</feature>
<feature type="region of interest" description="Disordered" evidence="1">
    <location>
        <begin position="55"/>
        <end position="161"/>
    </location>
</feature>
<name>A0A830HEB4_9CHLO</name>
<evidence type="ECO:0000313" key="5">
    <source>
        <dbReference type="Proteomes" id="UP000660262"/>
    </source>
</evidence>
<proteinExistence type="predicted"/>